<evidence type="ECO:0000313" key="3">
    <source>
        <dbReference type="Proteomes" id="UP000274131"/>
    </source>
</evidence>
<dbReference type="InterPro" id="IPR040676">
    <property type="entry name" value="DUF5641"/>
</dbReference>
<evidence type="ECO:0000259" key="1">
    <source>
        <dbReference type="Pfam" id="PF18701"/>
    </source>
</evidence>
<dbReference type="Pfam" id="PF18701">
    <property type="entry name" value="DUF5641"/>
    <property type="match status" value="1"/>
</dbReference>
<feature type="domain" description="DUF5641" evidence="1">
    <location>
        <begin position="12"/>
        <end position="68"/>
    </location>
</feature>
<accession>A0A0N4V3Y4</accession>
<reference evidence="4" key="1">
    <citation type="submission" date="2017-02" db="UniProtKB">
        <authorList>
            <consortium name="WormBaseParasite"/>
        </authorList>
    </citation>
    <scope>IDENTIFICATION</scope>
</reference>
<evidence type="ECO:0000313" key="4">
    <source>
        <dbReference type="WBParaSite" id="EVEC_0000478901-mRNA-1"/>
    </source>
</evidence>
<keyword evidence="3" id="KW-1185">Reference proteome</keyword>
<proteinExistence type="predicted"/>
<protein>
    <submittedName>
        <fullName evidence="4">DUF5641 domain-containing protein</fullName>
    </submittedName>
</protein>
<dbReference type="Proteomes" id="UP000274131">
    <property type="component" value="Unassembled WGS sequence"/>
</dbReference>
<name>A0A0N4V3Y4_ENTVE</name>
<organism evidence="4">
    <name type="scientific">Enterobius vermicularis</name>
    <name type="common">Human pinworm</name>
    <dbReference type="NCBI Taxonomy" id="51028"/>
    <lineage>
        <taxon>Eukaryota</taxon>
        <taxon>Metazoa</taxon>
        <taxon>Ecdysozoa</taxon>
        <taxon>Nematoda</taxon>
        <taxon>Chromadorea</taxon>
        <taxon>Rhabditida</taxon>
        <taxon>Spirurina</taxon>
        <taxon>Oxyuridomorpha</taxon>
        <taxon>Oxyuroidea</taxon>
        <taxon>Oxyuridae</taxon>
        <taxon>Enterobius</taxon>
    </lineage>
</organism>
<reference evidence="2 3" key="2">
    <citation type="submission" date="2018-10" db="EMBL/GenBank/DDBJ databases">
        <authorList>
            <consortium name="Pathogen Informatics"/>
        </authorList>
    </citation>
    <scope>NUCLEOTIDE SEQUENCE [LARGE SCALE GENOMIC DNA]</scope>
</reference>
<sequence>MLRNGNQQRLQTVPKMGDVAFVKEIDLRQGEWKMAPVEAVNKRCDGYVRSVTVILPNHKRIERSLSLLYSLECGF</sequence>
<dbReference type="AlphaFoldDB" id="A0A0N4V3Y4"/>
<dbReference type="WBParaSite" id="EVEC_0000478901-mRNA-1">
    <property type="protein sequence ID" value="EVEC_0000478901-mRNA-1"/>
    <property type="gene ID" value="EVEC_0000478901"/>
</dbReference>
<gene>
    <name evidence="2" type="ORF">EVEC_LOCUS4497</name>
</gene>
<evidence type="ECO:0000313" key="2">
    <source>
        <dbReference type="EMBL" id="VDD89746.1"/>
    </source>
</evidence>
<dbReference type="OrthoDB" id="8019190at2759"/>
<dbReference type="EMBL" id="UXUI01007874">
    <property type="protein sequence ID" value="VDD89746.1"/>
    <property type="molecule type" value="Genomic_DNA"/>
</dbReference>